<reference evidence="2 3" key="1">
    <citation type="journal article" date="2019" name="Commun. Biol.">
        <title>The bagworm genome reveals a unique fibroin gene that provides high tensile strength.</title>
        <authorList>
            <person name="Kono N."/>
            <person name="Nakamura H."/>
            <person name="Ohtoshi R."/>
            <person name="Tomita M."/>
            <person name="Numata K."/>
            <person name="Arakawa K."/>
        </authorList>
    </citation>
    <scope>NUCLEOTIDE SEQUENCE [LARGE SCALE GENOMIC DNA]</scope>
</reference>
<comment type="caution">
    <text evidence="2">The sequence shown here is derived from an EMBL/GenBank/DDBJ whole genome shotgun (WGS) entry which is preliminary data.</text>
</comment>
<feature type="compositionally biased region" description="Basic and acidic residues" evidence="1">
    <location>
        <begin position="24"/>
        <end position="39"/>
    </location>
</feature>
<dbReference type="AlphaFoldDB" id="A0A4C2A6E9"/>
<gene>
    <name evidence="2" type="ORF">EVAR_88111_1</name>
</gene>
<proteinExistence type="predicted"/>
<accession>A0A4C2A6E9</accession>
<evidence type="ECO:0000313" key="3">
    <source>
        <dbReference type="Proteomes" id="UP000299102"/>
    </source>
</evidence>
<evidence type="ECO:0000256" key="1">
    <source>
        <dbReference type="SAM" id="MobiDB-lite"/>
    </source>
</evidence>
<organism evidence="2 3">
    <name type="scientific">Eumeta variegata</name>
    <name type="common">Bagworm moth</name>
    <name type="synonym">Eumeta japonica</name>
    <dbReference type="NCBI Taxonomy" id="151549"/>
    <lineage>
        <taxon>Eukaryota</taxon>
        <taxon>Metazoa</taxon>
        <taxon>Ecdysozoa</taxon>
        <taxon>Arthropoda</taxon>
        <taxon>Hexapoda</taxon>
        <taxon>Insecta</taxon>
        <taxon>Pterygota</taxon>
        <taxon>Neoptera</taxon>
        <taxon>Endopterygota</taxon>
        <taxon>Lepidoptera</taxon>
        <taxon>Glossata</taxon>
        <taxon>Ditrysia</taxon>
        <taxon>Tineoidea</taxon>
        <taxon>Psychidae</taxon>
        <taxon>Oiketicinae</taxon>
        <taxon>Eumeta</taxon>
    </lineage>
</organism>
<dbReference type="EMBL" id="BGZK01002541">
    <property type="protein sequence ID" value="GBP94729.1"/>
    <property type="molecule type" value="Genomic_DNA"/>
</dbReference>
<name>A0A4C2A6E9_EUMVA</name>
<protein>
    <submittedName>
        <fullName evidence="2">Uncharacterized protein</fullName>
    </submittedName>
</protein>
<feature type="region of interest" description="Disordered" evidence="1">
    <location>
        <begin position="1"/>
        <end position="40"/>
    </location>
</feature>
<sequence>MTSRLMARTGMMTASMATLPRPNIRSEDRKAGENEERSGSVRPVHCIIRKQFREAEFRALYCAGVVP</sequence>
<dbReference type="Proteomes" id="UP000299102">
    <property type="component" value="Unassembled WGS sequence"/>
</dbReference>
<evidence type="ECO:0000313" key="2">
    <source>
        <dbReference type="EMBL" id="GBP94729.1"/>
    </source>
</evidence>
<keyword evidence="3" id="KW-1185">Reference proteome</keyword>